<evidence type="ECO:0000313" key="4">
    <source>
        <dbReference type="Proteomes" id="UP000031419"/>
    </source>
</evidence>
<evidence type="ECO:0000256" key="1">
    <source>
        <dbReference type="SAM" id="MobiDB-lite"/>
    </source>
</evidence>
<dbReference type="STRING" id="28042.GU90_12780"/>
<dbReference type="PROSITE" id="PS51257">
    <property type="entry name" value="PROKAR_LIPOPROTEIN"/>
    <property type="match status" value="1"/>
</dbReference>
<evidence type="ECO:0000313" key="3">
    <source>
        <dbReference type="EMBL" id="KEI43856.1"/>
    </source>
</evidence>
<dbReference type="RefSeq" id="WP_029722882.1">
    <property type="nucleotide sequence ID" value="NZ_JAJUIW010000014.1"/>
</dbReference>
<dbReference type="SUPFAM" id="SSF101898">
    <property type="entry name" value="NHL repeat"/>
    <property type="match status" value="1"/>
</dbReference>
<dbReference type="OrthoDB" id="4446106at2"/>
<accession>A0A073AWZ5</accession>
<dbReference type="Proteomes" id="UP000031419">
    <property type="component" value="Unassembled WGS sequence"/>
</dbReference>
<reference evidence="3 4" key="1">
    <citation type="submission" date="2014-06" db="EMBL/GenBank/DDBJ databases">
        <title>Saccharopolyspora rectivirgula DSM-43113 Genome sequencing.</title>
        <authorList>
            <person name="Barrera C."/>
            <person name="Millon L."/>
            <person name="Rognon B."/>
            <person name="Zaugg C."/>
            <person name="Monod M."/>
        </authorList>
    </citation>
    <scope>NUCLEOTIDE SEQUENCE [LARGE SCALE GENOMIC DNA]</scope>
    <source>
        <strain evidence="3 4">DSM 43113</strain>
    </source>
</reference>
<proteinExistence type="predicted"/>
<feature type="region of interest" description="Disordered" evidence="1">
    <location>
        <begin position="33"/>
        <end position="56"/>
    </location>
</feature>
<dbReference type="AlphaFoldDB" id="A0A073AWZ5"/>
<evidence type="ECO:0000256" key="2">
    <source>
        <dbReference type="SAM" id="SignalP"/>
    </source>
</evidence>
<feature type="signal peptide" evidence="2">
    <location>
        <begin position="1"/>
        <end position="22"/>
    </location>
</feature>
<sequence>MRRLVITCLAALVLTSCGTDRASDPLQVTDELTAATPASSPPTTTQPAGTVRPSPPVQLTQYDPSTNTLVLASDSTLTLLDPRTNHQRTVQLPGQPAGLHTQNGHALAALPEQNQVIHIDLRTAQTRSTHVDGGPVHAIPLDDERLAVALRDHKSVVVLQAGKPTTTADNFEGPAQLLASGNQIYVLDRLTTSLVPIDPATGEKGPGLRVGQGATNAVTDRYDRILALDTRKGEFFAFSTDPFIMKQRYPTPGHPYAIAYDSTRDLAWVTLTETNEVIAYDVAGGEPQERLRHPTVSQPNSIAVDPTTGHVYIASANGDGLQVITE</sequence>
<dbReference type="PANTHER" id="PTHR47197">
    <property type="entry name" value="PROTEIN NIRF"/>
    <property type="match status" value="1"/>
</dbReference>
<dbReference type="InterPro" id="IPR015943">
    <property type="entry name" value="WD40/YVTN_repeat-like_dom_sf"/>
</dbReference>
<dbReference type="InterPro" id="IPR051200">
    <property type="entry name" value="Host-pathogen_enzymatic-act"/>
</dbReference>
<protein>
    <recommendedName>
        <fullName evidence="5">Lipoprotein</fullName>
    </recommendedName>
</protein>
<dbReference type="Gene3D" id="2.130.10.10">
    <property type="entry name" value="YVTN repeat-like/Quinoprotein amine dehydrogenase"/>
    <property type="match status" value="2"/>
</dbReference>
<feature type="chain" id="PRO_5001687020" description="Lipoprotein" evidence="2">
    <location>
        <begin position="23"/>
        <end position="326"/>
    </location>
</feature>
<keyword evidence="4" id="KW-1185">Reference proteome</keyword>
<dbReference type="PANTHER" id="PTHR47197:SF3">
    <property type="entry name" value="DIHYDRO-HEME D1 DEHYDROGENASE"/>
    <property type="match status" value="1"/>
</dbReference>
<evidence type="ECO:0008006" key="5">
    <source>
        <dbReference type="Google" id="ProtNLM"/>
    </source>
</evidence>
<dbReference type="EMBL" id="JNVU01000031">
    <property type="protein sequence ID" value="KEI43856.1"/>
    <property type="molecule type" value="Genomic_DNA"/>
</dbReference>
<gene>
    <name evidence="3" type="ORF">GU90_12780</name>
</gene>
<keyword evidence="2" id="KW-0732">Signal</keyword>
<name>A0A073AWZ5_9PSEU</name>
<organism evidence="3 4">
    <name type="scientific">Saccharopolyspora rectivirgula</name>
    <dbReference type="NCBI Taxonomy" id="28042"/>
    <lineage>
        <taxon>Bacteria</taxon>
        <taxon>Bacillati</taxon>
        <taxon>Actinomycetota</taxon>
        <taxon>Actinomycetes</taxon>
        <taxon>Pseudonocardiales</taxon>
        <taxon>Pseudonocardiaceae</taxon>
        <taxon>Saccharopolyspora</taxon>
    </lineage>
</organism>
<feature type="compositionally biased region" description="Low complexity" evidence="1">
    <location>
        <begin position="33"/>
        <end position="50"/>
    </location>
</feature>
<dbReference type="eggNOG" id="COG3391">
    <property type="taxonomic scope" value="Bacteria"/>
</dbReference>
<comment type="caution">
    <text evidence="3">The sequence shown here is derived from an EMBL/GenBank/DDBJ whole genome shotgun (WGS) entry which is preliminary data.</text>
</comment>